<evidence type="ECO:0000313" key="4">
    <source>
        <dbReference type="EMBL" id="GGF90656.1"/>
    </source>
</evidence>
<dbReference type="RefSeq" id="WP_120463092.1">
    <property type="nucleotide sequence ID" value="NZ_BMIW01000005.1"/>
</dbReference>
<dbReference type="InterPro" id="IPR009006">
    <property type="entry name" value="Ala_racemase/Decarboxylase_C"/>
</dbReference>
<accession>A0ABQ1VSL8</accession>
<keyword evidence="2" id="KW-0663">Pyridoxal phosphate</keyword>
<dbReference type="PANTHER" id="PTHR43727:SF2">
    <property type="entry name" value="GROUP IV DECARBOXYLASE"/>
    <property type="match status" value="1"/>
</dbReference>
<dbReference type="SUPFAM" id="SSF50621">
    <property type="entry name" value="Alanine racemase C-terminal domain-like"/>
    <property type="match status" value="1"/>
</dbReference>
<dbReference type="Gene3D" id="3.20.20.10">
    <property type="entry name" value="Alanine racemase"/>
    <property type="match status" value="1"/>
</dbReference>
<sequence length="418" mass="46581">MQVAVHEAQTIVSAIERFGSPLFLYDESRLVANYASIREALPQAVRLYYSMKANPNPYLCSTIHQLDSPIEVASIGEYRRAVSIGVPAEEIVFTGPGKSREEIRACIEGGIFCINAESVQELQVIQEEAQQLGATVPVTLRVNLKTTRAGSRMASVGIPSQFGIDEDQLEDAIRTLLMKPQLHFIGLHTYQGTQNFHLDYYRESVPRMFDWVRKINRQFDLHLSTVGLGGGFGVPHFIGDEPFPIMEFGRIVAEELRKNEDLNLSHIFVESGRFITARMGCYISQVLYVKHSHGKRFAIIDGGTHHRAFSTVMGRSFKAHLPIRYILQDKKDTIREEVSGAHEGHVPTNVVGKLCTPTDVVQSGVQLPEALDRGDILIFPNSGAYGLSCGNLYFLSHTLPKEIWLAPDGSLQDVSWLG</sequence>
<dbReference type="SUPFAM" id="SSF51419">
    <property type="entry name" value="PLP-binding barrel"/>
    <property type="match status" value="1"/>
</dbReference>
<keyword evidence="5" id="KW-1185">Reference proteome</keyword>
<proteinExistence type="predicted"/>
<comment type="cofactor">
    <cofactor evidence="1">
        <name>pyridoxal 5'-phosphate</name>
        <dbReference type="ChEBI" id="CHEBI:597326"/>
    </cofactor>
</comment>
<protein>
    <submittedName>
        <fullName evidence="4">Diaminopimelate decarboxylase</fullName>
    </submittedName>
</protein>
<dbReference type="PANTHER" id="PTHR43727">
    <property type="entry name" value="DIAMINOPIMELATE DECARBOXYLASE"/>
    <property type="match status" value="1"/>
</dbReference>
<gene>
    <name evidence="4" type="primary">lysA</name>
    <name evidence="4" type="ORF">GCM10010913_10170</name>
</gene>
<name>A0ABQ1VSL8_9BACL</name>
<dbReference type="PRINTS" id="PR01179">
    <property type="entry name" value="ODADCRBXLASE"/>
</dbReference>
<comment type="caution">
    <text evidence="4">The sequence shown here is derived from an EMBL/GenBank/DDBJ whole genome shotgun (WGS) entry which is preliminary data.</text>
</comment>
<dbReference type="Proteomes" id="UP000608420">
    <property type="component" value="Unassembled WGS sequence"/>
</dbReference>
<dbReference type="InterPro" id="IPR000183">
    <property type="entry name" value="Orn/DAP/Arg_de-COase"/>
</dbReference>
<evidence type="ECO:0000259" key="3">
    <source>
        <dbReference type="Pfam" id="PF02784"/>
    </source>
</evidence>
<dbReference type="InterPro" id="IPR022644">
    <property type="entry name" value="De-COase2_N"/>
</dbReference>
<evidence type="ECO:0000256" key="1">
    <source>
        <dbReference type="ARBA" id="ARBA00001933"/>
    </source>
</evidence>
<dbReference type="EMBL" id="BMIW01000005">
    <property type="protein sequence ID" value="GGF90656.1"/>
    <property type="molecule type" value="Genomic_DNA"/>
</dbReference>
<dbReference type="InterPro" id="IPR029066">
    <property type="entry name" value="PLP-binding_barrel"/>
</dbReference>
<dbReference type="Gene3D" id="2.40.37.10">
    <property type="entry name" value="Lyase, Ornithine Decarboxylase, Chain A, domain 1"/>
    <property type="match status" value="1"/>
</dbReference>
<feature type="domain" description="Orn/DAP/Arg decarboxylase 2 N-terminal" evidence="3">
    <location>
        <begin position="29"/>
        <end position="277"/>
    </location>
</feature>
<organism evidence="4 5">
    <name type="scientific">Paenibacillus aceti</name>
    <dbReference type="NCBI Taxonomy" id="1820010"/>
    <lineage>
        <taxon>Bacteria</taxon>
        <taxon>Bacillati</taxon>
        <taxon>Bacillota</taxon>
        <taxon>Bacilli</taxon>
        <taxon>Bacillales</taxon>
        <taxon>Paenibacillaceae</taxon>
        <taxon>Paenibacillus</taxon>
    </lineage>
</organism>
<reference evidence="5" key="1">
    <citation type="journal article" date="2019" name="Int. J. Syst. Evol. Microbiol.">
        <title>The Global Catalogue of Microorganisms (GCM) 10K type strain sequencing project: providing services to taxonomists for standard genome sequencing and annotation.</title>
        <authorList>
            <consortium name="The Broad Institute Genomics Platform"/>
            <consortium name="The Broad Institute Genome Sequencing Center for Infectious Disease"/>
            <person name="Wu L."/>
            <person name="Ma J."/>
        </authorList>
    </citation>
    <scope>NUCLEOTIDE SEQUENCE [LARGE SCALE GENOMIC DNA]</scope>
    <source>
        <strain evidence="5">CGMCC 1.15420</strain>
    </source>
</reference>
<evidence type="ECO:0000313" key="5">
    <source>
        <dbReference type="Proteomes" id="UP000608420"/>
    </source>
</evidence>
<evidence type="ECO:0000256" key="2">
    <source>
        <dbReference type="ARBA" id="ARBA00022898"/>
    </source>
</evidence>
<dbReference type="Pfam" id="PF02784">
    <property type="entry name" value="Orn_Arg_deC_N"/>
    <property type="match status" value="1"/>
</dbReference>